<dbReference type="AlphaFoldDB" id="A0A0D0U544"/>
<evidence type="ECO:0000256" key="5">
    <source>
        <dbReference type="ARBA" id="ARBA00022691"/>
    </source>
</evidence>
<evidence type="ECO:0000256" key="9">
    <source>
        <dbReference type="SAM" id="Coils"/>
    </source>
</evidence>
<dbReference type="PANTHER" id="PTHR13563">
    <property type="entry name" value="TRNA (GUANINE-9-) METHYLTRANSFERASE"/>
    <property type="match status" value="1"/>
</dbReference>
<evidence type="ECO:0000256" key="3">
    <source>
        <dbReference type="ARBA" id="ARBA00022603"/>
    </source>
</evidence>
<keyword evidence="3 12" id="KW-0489">Methyltransferase</keyword>
<sequence length="390" mass="43799">MDIDEESYLNAGPSALSEISQGGEGDRLQGMSKKAMKRAAKQARLEEIKPLKRAAERERRRQRTAQLAEGYAAGTLSEADKELVERRRRVERERKEAQRRVESGDQANDWLGGVVIDLGFDDLMTDQEIASMAQQLGYLYSSNRTAEKPVRTVIHTTFSPAASPRLWQRMENFNWHKWSRCHWWEQGLETLKSQLDPSTSILCAQPVVNDKAQDEAGVDTKSLLSRLTGPQVPVDLQAGKHKLVYLSADAEDELLSLSEDEIYIIGGIVDRNRHKSLCQGKAEQLGIRTARLPIGTFLEMLPTRKVLTVNQVFDILVKYIHLGDWAAAFEAVIPIRKYAPGRKAKRAKIEAKKDERDEEGDEGTSAEGEETIEVAEKSAEVVPAEVFTDQ</sequence>
<dbReference type="GO" id="GO:0002939">
    <property type="term" value="P:tRNA N1-guanine methylation"/>
    <property type="evidence" value="ECO:0007669"/>
    <property type="project" value="TreeGrafter"/>
</dbReference>
<evidence type="ECO:0000256" key="6">
    <source>
        <dbReference type="ARBA" id="ARBA00031792"/>
    </source>
</evidence>
<dbReference type="PANTHER" id="PTHR13563:SF13">
    <property type="entry name" value="TRNA METHYLTRANSFERASE 10 HOMOLOG A"/>
    <property type="match status" value="1"/>
</dbReference>
<evidence type="ECO:0000259" key="11">
    <source>
        <dbReference type="PROSITE" id="PS51675"/>
    </source>
</evidence>
<dbReference type="GO" id="GO:0005634">
    <property type="term" value="C:nucleus"/>
    <property type="evidence" value="ECO:0007669"/>
    <property type="project" value="TreeGrafter"/>
</dbReference>
<proteinExistence type="predicted"/>
<dbReference type="GO" id="GO:0052905">
    <property type="term" value="F:tRNA (guanosine(9)-N1)-methyltransferase activity"/>
    <property type="evidence" value="ECO:0007669"/>
    <property type="project" value="UniProtKB-EC"/>
</dbReference>
<dbReference type="EC" id="2.1.1.221" evidence="1"/>
<comment type="catalytic activity">
    <reaction evidence="8">
        <text>guanosine(9) in tRNA + S-adenosyl-L-methionine = N(1)-methylguanosine(9) in tRNA + S-adenosyl-L-homocysteine + H(+)</text>
        <dbReference type="Rhea" id="RHEA:43156"/>
        <dbReference type="Rhea" id="RHEA-COMP:10367"/>
        <dbReference type="Rhea" id="RHEA-COMP:10368"/>
        <dbReference type="ChEBI" id="CHEBI:15378"/>
        <dbReference type="ChEBI" id="CHEBI:57856"/>
        <dbReference type="ChEBI" id="CHEBI:59789"/>
        <dbReference type="ChEBI" id="CHEBI:73542"/>
        <dbReference type="ChEBI" id="CHEBI:74269"/>
        <dbReference type="EC" id="2.1.1.221"/>
    </reaction>
</comment>
<keyword evidence="13" id="KW-1185">Reference proteome</keyword>
<feature type="compositionally biased region" description="Acidic residues" evidence="10">
    <location>
        <begin position="356"/>
        <end position="373"/>
    </location>
</feature>
<accession>A0A0D0U544</accession>
<feature type="domain" description="SAM-dependent MTase TRM10-type" evidence="11">
    <location>
        <begin position="92"/>
        <end position="340"/>
    </location>
</feature>
<name>A0A0D0U544_9TREE</name>
<evidence type="ECO:0000256" key="10">
    <source>
        <dbReference type="SAM" id="MobiDB-lite"/>
    </source>
</evidence>
<evidence type="ECO:0000313" key="12">
    <source>
        <dbReference type="EMBL" id="KIR43333.1"/>
    </source>
</evidence>
<feature type="region of interest" description="Disordered" evidence="10">
    <location>
        <begin position="343"/>
        <end position="390"/>
    </location>
</feature>
<dbReference type="EMBL" id="KN847896">
    <property type="protein sequence ID" value="KIR43333.1"/>
    <property type="molecule type" value="Genomic_DNA"/>
</dbReference>
<dbReference type="Gene3D" id="3.40.1280.30">
    <property type="match status" value="1"/>
</dbReference>
<feature type="region of interest" description="Disordered" evidence="10">
    <location>
        <begin position="1"/>
        <end position="72"/>
    </location>
</feature>
<evidence type="ECO:0000256" key="1">
    <source>
        <dbReference type="ARBA" id="ARBA00012797"/>
    </source>
</evidence>
<dbReference type="InterPro" id="IPR007356">
    <property type="entry name" value="tRNA_m1G_MeTrfase_euk"/>
</dbReference>
<dbReference type="GO" id="GO:0000049">
    <property type="term" value="F:tRNA binding"/>
    <property type="evidence" value="ECO:0007669"/>
    <property type="project" value="TreeGrafter"/>
</dbReference>
<feature type="coiled-coil region" evidence="9">
    <location>
        <begin position="76"/>
        <end position="107"/>
    </location>
</feature>
<evidence type="ECO:0000256" key="7">
    <source>
        <dbReference type="ARBA" id="ARBA00032166"/>
    </source>
</evidence>
<dbReference type="InterPro" id="IPR038459">
    <property type="entry name" value="MT_TRM10-typ_sf"/>
</dbReference>
<evidence type="ECO:0000256" key="8">
    <source>
        <dbReference type="ARBA" id="ARBA00048434"/>
    </source>
</evidence>
<evidence type="ECO:0000313" key="13">
    <source>
        <dbReference type="Proteomes" id="UP000053392"/>
    </source>
</evidence>
<keyword evidence="4 12" id="KW-0808">Transferase</keyword>
<reference evidence="12 13" key="1">
    <citation type="submission" date="2015-01" db="EMBL/GenBank/DDBJ databases">
        <title>The Genome Sequence of Cryptococcus gattii Ram5.</title>
        <authorList>
            <consortium name="The Broad Institute Genomics Platform"/>
            <person name="Cuomo C."/>
            <person name="Litvintseva A."/>
            <person name="Chen Y."/>
            <person name="Heitman J."/>
            <person name="Sun S."/>
            <person name="Springer D."/>
            <person name="Dromer F."/>
            <person name="Young S."/>
            <person name="Zeng Q."/>
            <person name="Gargeya S."/>
            <person name="Abouelleil A."/>
            <person name="Alvarado L."/>
            <person name="Chapman S.B."/>
            <person name="Gainer-Dewar J."/>
            <person name="Goldberg J."/>
            <person name="Griggs A."/>
            <person name="Gujja S."/>
            <person name="Hansen M."/>
            <person name="Howarth C."/>
            <person name="Imamovic A."/>
            <person name="Larimer J."/>
            <person name="Murphy C."/>
            <person name="Naylor J."/>
            <person name="Pearson M."/>
            <person name="Priest M."/>
            <person name="Roberts A."/>
            <person name="Saif S."/>
            <person name="Shea T."/>
            <person name="Sykes S."/>
            <person name="Wortman J."/>
            <person name="Nusbaum C."/>
            <person name="Birren B."/>
        </authorList>
    </citation>
    <scope>NUCLEOTIDE SEQUENCE [LARGE SCALE GENOMIC DNA]</scope>
    <source>
        <strain evidence="12 13">Ram5</strain>
    </source>
</reference>
<dbReference type="PROSITE" id="PS51675">
    <property type="entry name" value="SAM_MT_TRM10"/>
    <property type="match status" value="1"/>
</dbReference>
<dbReference type="CDD" id="cd18089">
    <property type="entry name" value="SPOUT_Trm10-like"/>
    <property type="match status" value="1"/>
</dbReference>
<dbReference type="HOGENOM" id="CLU_034384_1_1_1"/>
<dbReference type="Proteomes" id="UP000053392">
    <property type="component" value="Unassembled WGS sequence"/>
</dbReference>
<dbReference type="OrthoDB" id="278300at2759"/>
<dbReference type="InterPro" id="IPR028564">
    <property type="entry name" value="MT_TRM10-typ"/>
</dbReference>
<evidence type="ECO:0000256" key="2">
    <source>
        <dbReference type="ARBA" id="ARBA00020451"/>
    </source>
</evidence>
<feature type="compositionally biased region" description="Basic and acidic residues" evidence="10">
    <location>
        <begin position="43"/>
        <end position="59"/>
    </location>
</feature>
<organism evidence="12 13">
    <name type="scientific">Cryptococcus deuterogattii Ram5</name>
    <dbReference type="NCBI Taxonomy" id="1296110"/>
    <lineage>
        <taxon>Eukaryota</taxon>
        <taxon>Fungi</taxon>
        <taxon>Dikarya</taxon>
        <taxon>Basidiomycota</taxon>
        <taxon>Agaricomycotina</taxon>
        <taxon>Tremellomycetes</taxon>
        <taxon>Tremellales</taxon>
        <taxon>Cryptococcaceae</taxon>
        <taxon>Cryptococcus</taxon>
        <taxon>Cryptococcus gattii species complex</taxon>
    </lineage>
</organism>
<keyword evidence="9" id="KW-0175">Coiled coil</keyword>
<evidence type="ECO:0000256" key="4">
    <source>
        <dbReference type="ARBA" id="ARBA00022679"/>
    </source>
</evidence>
<protein>
    <recommendedName>
        <fullName evidence="2">tRNA (guanine(9)-N1)-methyltransferase</fullName>
        <ecNumber evidence="1">2.1.1.221</ecNumber>
    </recommendedName>
    <alternativeName>
        <fullName evidence="7">tRNA methyltransferase 10</fullName>
    </alternativeName>
    <alternativeName>
        <fullName evidence="6">tRNA(m1G9)-methyltransferase</fullName>
    </alternativeName>
</protein>
<keyword evidence="5" id="KW-0949">S-adenosyl-L-methionine</keyword>
<gene>
    <name evidence="12" type="ORF">I313_00175</name>
</gene>